<evidence type="ECO:0000313" key="1">
    <source>
        <dbReference type="EMBL" id="KAA2218152.1"/>
    </source>
</evidence>
<sequence>MKMKKGASICRVLAMPILLLIAFCFNFRIYSQECPTLISPLDGDTDVPVDNLIQWTAVDGIIGYLVSLGTTPGGGEIINRRSSGLNNFYQPEVGLPSNTVVYVTISLFLPDAPIKVCPLRIFTTETVTTAPDCTELINPLNNETDVLVNSNLRWNYATGATDYRLSVGTSSGNYDIVDSQLTGNRLVYGFGEPLELDQEYFVLIVPLNENGEATGCIEERFTTGIPTVSCQDSDFPTITIPDQIGLCEDQGFGIIDSKDIARGYRWIFIDSDGSETILSEDSQLRYERVGQYRLELYNILNQFGGAIECPVSKNFEVVYSETPIISDVLITRQNSGLTLDIRTESSGSFEFSLDGPNSNFQDSPIFRNVEPGERTVYVRDRYGCGVVERAIEKELSPQDFPVFFTPNGDGYNDFWQYRKPEDSNEIPYEVIHIFDRYGNFLAQIDPTSTGWNGIFNGREMPASDYWFRAISFTKKEVKGHFTLKR</sequence>
<dbReference type="AlphaFoldDB" id="A0A5B2TUW3"/>
<comment type="caution">
    <text evidence="1">The sequence shown here is derived from an EMBL/GenBank/DDBJ whole genome shotgun (WGS) entry which is preliminary data.</text>
</comment>
<reference evidence="1 2" key="1">
    <citation type="submission" date="2019-09" db="EMBL/GenBank/DDBJ databases">
        <authorList>
            <person name="Khan S.A."/>
            <person name="Jeon C.O."/>
            <person name="Chun B.H."/>
            <person name="Jeong S.E."/>
        </authorList>
    </citation>
    <scope>NUCLEOTIDE SEQUENCE [LARGE SCALE GENOMIC DNA]</scope>
    <source>
        <strain evidence="1 2">KCTC 42508</strain>
    </source>
</reference>
<gene>
    <name evidence="1" type="ORF">F0361_00605</name>
</gene>
<dbReference type="Proteomes" id="UP000323188">
    <property type="component" value="Unassembled WGS sequence"/>
</dbReference>
<proteinExistence type="predicted"/>
<organism evidence="1 2">
    <name type="scientific">Maribacter flavus</name>
    <dbReference type="NCBI Taxonomy" id="1658664"/>
    <lineage>
        <taxon>Bacteria</taxon>
        <taxon>Pseudomonadati</taxon>
        <taxon>Bacteroidota</taxon>
        <taxon>Flavobacteriia</taxon>
        <taxon>Flavobacteriales</taxon>
        <taxon>Flavobacteriaceae</taxon>
        <taxon>Maribacter</taxon>
    </lineage>
</organism>
<dbReference type="Pfam" id="PF13585">
    <property type="entry name" value="CHU_C"/>
    <property type="match status" value="1"/>
</dbReference>
<dbReference type="EMBL" id="VUOE01000001">
    <property type="protein sequence ID" value="KAA2218152.1"/>
    <property type="molecule type" value="Genomic_DNA"/>
</dbReference>
<name>A0A5B2TUW3_9FLAO</name>
<accession>A0A5B2TUW3</accession>
<protein>
    <submittedName>
        <fullName evidence="1">T9SS type B sorting domain-containing protein</fullName>
    </submittedName>
</protein>
<dbReference type="NCBIfam" id="TIGR04131">
    <property type="entry name" value="Bac_Flav_CTERM"/>
    <property type="match status" value="1"/>
</dbReference>
<evidence type="ECO:0000313" key="2">
    <source>
        <dbReference type="Proteomes" id="UP000323188"/>
    </source>
</evidence>
<dbReference type="InterPro" id="IPR026341">
    <property type="entry name" value="T9SS_type_B"/>
</dbReference>